<dbReference type="InterPro" id="IPR006127">
    <property type="entry name" value="ZnuA-like"/>
</dbReference>
<dbReference type="GO" id="GO:0030001">
    <property type="term" value="P:metal ion transport"/>
    <property type="evidence" value="ECO:0007669"/>
    <property type="project" value="InterPro"/>
</dbReference>
<proteinExistence type="inferred from homology"/>
<keyword evidence="2 5" id="KW-0813">Transport</keyword>
<accession>A0A2N6JXV3</accession>
<keyword evidence="3" id="KW-0479">Metal-binding</keyword>
<dbReference type="Pfam" id="PF01297">
    <property type="entry name" value="ZnuA"/>
    <property type="match status" value="1"/>
</dbReference>
<keyword evidence="8" id="KW-1185">Reference proteome</keyword>
<name>A0A2N6JXV3_FISMU</name>
<evidence type="ECO:0000256" key="6">
    <source>
        <dbReference type="SAM" id="Phobius"/>
    </source>
</evidence>
<evidence type="ECO:0000256" key="2">
    <source>
        <dbReference type="ARBA" id="ARBA00022448"/>
    </source>
</evidence>
<comment type="similarity">
    <text evidence="5">Belongs to the bacterial solute-binding protein 9 family.</text>
</comment>
<evidence type="ECO:0000256" key="3">
    <source>
        <dbReference type="ARBA" id="ARBA00022723"/>
    </source>
</evidence>
<sequence>MSRKLLLSQSLRIIFVAFTVGIVGCNYAGNLVGPSSPTTVSSSESNNNLPKVVATTSVLCDLVKQVAENTINLTCLISPGVDPDRYQPKPEDRQAIEQAKVIFFNGYNFEPSLFKLIKASKNGAAKIAVAQRAVPKALKYQKNGKLVSNPYVWHDPKNGIKMAEVISRNLSKAIPENATLYGRNTQKIKKELNQLDVWIKLRIDSIPANNRRLVTTNNAMAYYAKAYNIASINALERINPNAKPTPIRIKAVVREIRRSKVPTIFVDSRTNSNVIDTVAKQANVKVSARQLLTDNLNKPGNYGDTYQKLLTANTRTIVEGLGGTYLIFEPQAFANKI</sequence>
<dbReference type="AlphaFoldDB" id="A0A2N6JXV3"/>
<dbReference type="InterPro" id="IPR050492">
    <property type="entry name" value="Bact_metal-bind_prot9"/>
</dbReference>
<dbReference type="RefSeq" id="WP_016866307.1">
    <property type="nucleotide sequence ID" value="NZ_CAWNVR010000645.1"/>
</dbReference>
<evidence type="ECO:0000313" key="8">
    <source>
        <dbReference type="Proteomes" id="UP000235036"/>
    </source>
</evidence>
<dbReference type="InterPro" id="IPR006128">
    <property type="entry name" value="Lipoprotein_PsaA-like"/>
</dbReference>
<dbReference type="Gene3D" id="3.40.50.1980">
    <property type="entry name" value="Nitrogenase molybdenum iron protein domain"/>
    <property type="match status" value="2"/>
</dbReference>
<dbReference type="GO" id="GO:0046872">
    <property type="term" value="F:metal ion binding"/>
    <property type="evidence" value="ECO:0007669"/>
    <property type="project" value="UniProtKB-KW"/>
</dbReference>
<protein>
    <submittedName>
        <fullName evidence="7">Metal ABC transporter substrate-binding protein</fullName>
    </submittedName>
</protein>
<dbReference type="PANTHER" id="PTHR42953">
    <property type="entry name" value="HIGH-AFFINITY ZINC UPTAKE SYSTEM PROTEIN ZNUA-RELATED"/>
    <property type="match status" value="1"/>
</dbReference>
<dbReference type="Proteomes" id="UP000235036">
    <property type="component" value="Unassembled WGS sequence"/>
</dbReference>
<evidence type="ECO:0000313" key="7">
    <source>
        <dbReference type="EMBL" id="PLZ85506.1"/>
    </source>
</evidence>
<comment type="caution">
    <text evidence="7">The sequence shown here is derived from an EMBL/GenBank/DDBJ whole genome shotgun (WGS) entry which is preliminary data.</text>
</comment>
<reference evidence="7 8" key="1">
    <citation type="submission" date="2017-08" db="EMBL/GenBank/DDBJ databases">
        <title>Genomes of Fischerella (Mastigocladus) sp. strains.</title>
        <authorList>
            <person name="Miller S.R."/>
        </authorList>
    </citation>
    <scope>NUCLEOTIDE SEQUENCE [LARGE SCALE GENOMIC DNA]</scope>
    <source>
        <strain evidence="7 8">CCMEE 5323</strain>
    </source>
</reference>
<dbReference type="PRINTS" id="PR00690">
    <property type="entry name" value="ADHESNFAMILY"/>
</dbReference>
<dbReference type="PRINTS" id="PR00691">
    <property type="entry name" value="ADHESINB"/>
</dbReference>
<dbReference type="GO" id="GO:0007155">
    <property type="term" value="P:cell adhesion"/>
    <property type="evidence" value="ECO:0007669"/>
    <property type="project" value="InterPro"/>
</dbReference>
<keyword evidence="4" id="KW-0732">Signal</keyword>
<gene>
    <name evidence="7" type="ORF">CEN44_22295</name>
</gene>
<keyword evidence="6" id="KW-0812">Transmembrane</keyword>
<dbReference type="InterPro" id="IPR006129">
    <property type="entry name" value="AdhesinB"/>
</dbReference>
<dbReference type="GO" id="GO:0030313">
    <property type="term" value="C:cell envelope"/>
    <property type="evidence" value="ECO:0007669"/>
    <property type="project" value="UniProtKB-SubCell"/>
</dbReference>
<evidence type="ECO:0000256" key="4">
    <source>
        <dbReference type="ARBA" id="ARBA00022729"/>
    </source>
</evidence>
<dbReference type="EMBL" id="NRQW01000519">
    <property type="protein sequence ID" value="PLZ85506.1"/>
    <property type="molecule type" value="Genomic_DNA"/>
</dbReference>
<evidence type="ECO:0000256" key="1">
    <source>
        <dbReference type="ARBA" id="ARBA00004196"/>
    </source>
</evidence>
<evidence type="ECO:0000256" key="5">
    <source>
        <dbReference type="RuleBase" id="RU003512"/>
    </source>
</evidence>
<keyword evidence="6" id="KW-1133">Transmembrane helix</keyword>
<dbReference type="PROSITE" id="PS51257">
    <property type="entry name" value="PROKAR_LIPOPROTEIN"/>
    <property type="match status" value="1"/>
</dbReference>
<dbReference type="SUPFAM" id="SSF53807">
    <property type="entry name" value="Helical backbone' metal receptor"/>
    <property type="match status" value="1"/>
</dbReference>
<comment type="subcellular location">
    <subcellularLocation>
        <location evidence="1">Cell envelope</location>
    </subcellularLocation>
</comment>
<keyword evidence="6" id="KW-0472">Membrane</keyword>
<dbReference type="PANTHER" id="PTHR42953:SF1">
    <property type="entry name" value="METAL-BINDING PROTEIN HI_0362-RELATED"/>
    <property type="match status" value="1"/>
</dbReference>
<feature type="transmembrane region" description="Helical" evidence="6">
    <location>
        <begin position="12"/>
        <end position="29"/>
    </location>
</feature>
<organism evidence="7 8">
    <name type="scientific">Fischerella muscicola CCMEE 5323</name>
    <dbReference type="NCBI Taxonomy" id="2019572"/>
    <lineage>
        <taxon>Bacteria</taxon>
        <taxon>Bacillati</taxon>
        <taxon>Cyanobacteriota</taxon>
        <taxon>Cyanophyceae</taxon>
        <taxon>Nostocales</taxon>
        <taxon>Hapalosiphonaceae</taxon>
        <taxon>Fischerella</taxon>
    </lineage>
</organism>